<dbReference type="AlphaFoldDB" id="A0A9X0AQL3"/>
<evidence type="ECO:0000313" key="3">
    <source>
        <dbReference type="Proteomes" id="UP001152300"/>
    </source>
</evidence>
<sequence length="170" mass="19663">MVQGQQTEPLNSRPELPRKTKKYTIPQLPELPELPETTHDTNAHHQTNSTLSQHPKEPLKISNRAFKQYINLQLIKSCALLAISKPGQALEHVEEASCIAEDNNFFYEISKCHLYRGLCFMGMKRWREAKIALVRGVNVRGWGGRVEGLMREAQMRIDEEKRRQKQEVEV</sequence>
<dbReference type="Proteomes" id="UP001152300">
    <property type="component" value="Unassembled WGS sequence"/>
</dbReference>
<comment type="caution">
    <text evidence="2">The sequence shown here is derived from an EMBL/GenBank/DDBJ whole genome shotgun (WGS) entry which is preliminary data.</text>
</comment>
<organism evidence="2 3">
    <name type="scientific">Sclerotinia nivalis</name>
    <dbReference type="NCBI Taxonomy" id="352851"/>
    <lineage>
        <taxon>Eukaryota</taxon>
        <taxon>Fungi</taxon>
        <taxon>Dikarya</taxon>
        <taxon>Ascomycota</taxon>
        <taxon>Pezizomycotina</taxon>
        <taxon>Leotiomycetes</taxon>
        <taxon>Helotiales</taxon>
        <taxon>Sclerotiniaceae</taxon>
        <taxon>Sclerotinia</taxon>
    </lineage>
</organism>
<feature type="region of interest" description="Disordered" evidence="1">
    <location>
        <begin position="1"/>
        <end position="57"/>
    </location>
</feature>
<protein>
    <submittedName>
        <fullName evidence="2">Uncharacterized protein</fullName>
    </submittedName>
</protein>
<dbReference type="EMBL" id="JAPEIS010000004">
    <property type="protein sequence ID" value="KAJ8067161.1"/>
    <property type="molecule type" value="Genomic_DNA"/>
</dbReference>
<dbReference type="OrthoDB" id="3928392at2759"/>
<name>A0A9X0AQL3_9HELO</name>
<keyword evidence="3" id="KW-1185">Reference proteome</keyword>
<evidence type="ECO:0000256" key="1">
    <source>
        <dbReference type="SAM" id="MobiDB-lite"/>
    </source>
</evidence>
<accession>A0A9X0AQL3</accession>
<gene>
    <name evidence="2" type="ORF">OCU04_004530</name>
</gene>
<reference evidence="2" key="1">
    <citation type="submission" date="2022-11" db="EMBL/GenBank/DDBJ databases">
        <title>Genome Resource of Sclerotinia nivalis Strain SnTB1, a Plant Pathogen Isolated from American Ginseng.</title>
        <authorList>
            <person name="Fan S."/>
        </authorList>
    </citation>
    <scope>NUCLEOTIDE SEQUENCE</scope>
    <source>
        <strain evidence="2">SnTB1</strain>
    </source>
</reference>
<feature type="compositionally biased region" description="Polar residues" evidence="1">
    <location>
        <begin position="44"/>
        <end position="53"/>
    </location>
</feature>
<dbReference type="InterPro" id="IPR011990">
    <property type="entry name" value="TPR-like_helical_dom_sf"/>
</dbReference>
<dbReference type="SUPFAM" id="SSF48452">
    <property type="entry name" value="TPR-like"/>
    <property type="match status" value="1"/>
</dbReference>
<feature type="compositionally biased region" description="Polar residues" evidence="1">
    <location>
        <begin position="1"/>
        <end position="10"/>
    </location>
</feature>
<dbReference type="Gene3D" id="1.25.40.10">
    <property type="entry name" value="Tetratricopeptide repeat domain"/>
    <property type="match status" value="1"/>
</dbReference>
<proteinExistence type="predicted"/>
<evidence type="ECO:0000313" key="2">
    <source>
        <dbReference type="EMBL" id="KAJ8067161.1"/>
    </source>
</evidence>